<feature type="domain" description="Nucleotidyl transferase" evidence="1">
    <location>
        <begin position="2"/>
        <end position="225"/>
    </location>
</feature>
<evidence type="ECO:0000259" key="1">
    <source>
        <dbReference type="Pfam" id="PF00483"/>
    </source>
</evidence>
<proteinExistence type="predicted"/>
<dbReference type="SUPFAM" id="SSF53448">
    <property type="entry name" value="Nucleotide-diphospho-sugar transferases"/>
    <property type="match status" value="1"/>
</dbReference>
<name>A0A832DNB7_9BACT</name>
<dbReference type="Pfam" id="PF00483">
    <property type="entry name" value="NTP_transferase"/>
    <property type="match status" value="1"/>
</dbReference>
<gene>
    <name evidence="2" type="ORF">ENS56_06255</name>
</gene>
<protein>
    <submittedName>
        <fullName evidence="2">Mannose-1-phosphate guanyltransferase</fullName>
    </submittedName>
</protein>
<dbReference type="InterPro" id="IPR029044">
    <property type="entry name" value="Nucleotide-diphossugar_trans"/>
</dbReference>
<dbReference type="GO" id="GO:0016740">
    <property type="term" value="F:transferase activity"/>
    <property type="evidence" value="ECO:0007669"/>
    <property type="project" value="UniProtKB-KW"/>
</dbReference>
<dbReference type="InterPro" id="IPR050486">
    <property type="entry name" value="Mannose-1P_guanyltransferase"/>
</dbReference>
<organism evidence="2">
    <name type="scientific">Ignavibacterium album</name>
    <dbReference type="NCBI Taxonomy" id="591197"/>
    <lineage>
        <taxon>Bacteria</taxon>
        <taxon>Pseudomonadati</taxon>
        <taxon>Ignavibacteriota</taxon>
        <taxon>Ignavibacteria</taxon>
        <taxon>Ignavibacteriales</taxon>
        <taxon>Ignavibacteriaceae</taxon>
        <taxon>Ignavibacterium</taxon>
    </lineage>
</organism>
<dbReference type="InterPro" id="IPR005835">
    <property type="entry name" value="NTP_transferase_dom"/>
</dbReference>
<dbReference type="PANTHER" id="PTHR22572">
    <property type="entry name" value="SUGAR-1-PHOSPHATE GUANYL TRANSFERASE"/>
    <property type="match status" value="1"/>
</dbReference>
<accession>A0A832DNB7</accession>
<dbReference type="AlphaFoldDB" id="A0A832DNB7"/>
<dbReference type="EMBL" id="DSVI01000007">
    <property type="protein sequence ID" value="HGT47617.1"/>
    <property type="molecule type" value="Genomic_DNA"/>
</dbReference>
<comment type="caution">
    <text evidence="2">The sequence shown here is derived from an EMBL/GenBank/DDBJ whole genome shotgun (WGS) entry which is preliminary data.</text>
</comment>
<keyword evidence="2" id="KW-0808">Transferase</keyword>
<reference evidence="2" key="1">
    <citation type="journal article" date="2020" name="mSystems">
        <title>Genome- and Community-Level Interaction Insights into Carbon Utilization and Element Cycling Functions of Hydrothermarchaeota in Hydrothermal Sediment.</title>
        <authorList>
            <person name="Zhou Z."/>
            <person name="Liu Y."/>
            <person name="Xu W."/>
            <person name="Pan J."/>
            <person name="Luo Z.H."/>
            <person name="Li M."/>
        </authorList>
    </citation>
    <scope>NUCLEOTIDE SEQUENCE [LARGE SCALE GENOMIC DNA]</scope>
    <source>
        <strain evidence="2">SpSt-500</strain>
    </source>
</reference>
<evidence type="ECO:0000313" key="2">
    <source>
        <dbReference type="EMBL" id="HGT47617.1"/>
    </source>
</evidence>
<sequence length="233" mass="26381">MKAVILAGGLGTRLRPFTEIIPKPLLPIGEKSVLEIQIERLKGCGFNEIYLATNYKSKYIEDFFGDGSRYGVKLEISKEDKPLGTAGPLLLLKDKLTEPFVVMNGDILSLVKFDELYNFAVSQDALLTISIKKEVVPFDFGNIFFEGNKVTGIEEKPDIVSYILAGIYVMKPEIFKYFPPNEYFGMDLLIKKMLSVGENIVKYDLNEYWLDIGRIDDYYRAQEAAKQFTGGQL</sequence>
<dbReference type="Gene3D" id="3.90.550.10">
    <property type="entry name" value="Spore Coat Polysaccharide Biosynthesis Protein SpsA, Chain A"/>
    <property type="match status" value="1"/>
</dbReference>